<evidence type="ECO:0000313" key="3">
    <source>
        <dbReference type="Proteomes" id="UP000076738"/>
    </source>
</evidence>
<feature type="region of interest" description="Disordered" evidence="1">
    <location>
        <begin position="44"/>
        <end position="83"/>
    </location>
</feature>
<dbReference type="Proteomes" id="UP000076738">
    <property type="component" value="Unassembled WGS sequence"/>
</dbReference>
<reference evidence="2 3" key="1">
    <citation type="journal article" date="2016" name="Mol. Biol. Evol.">
        <title>Comparative Genomics of Early-Diverging Mushroom-Forming Fungi Provides Insights into the Origins of Lignocellulose Decay Capabilities.</title>
        <authorList>
            <person name="Nagy L.G."/>
            <person name="Riley R."/>
            <person name="Tritt A."/>
            <person name="Adam C."/>
            <person name="Daum C."/>
            <person name="Floudas D."/>
            <person name="Sun H."/>
            <person name="Yadav J.S."/>
            <person name="Pangilinan J."/>
            <person name="Larsson K.H."/>
            <person name="Matsuura K."/>
            <person name="Barry K."/>
            <person name="Labutti K."/>
            <person name="Kuo R."/>
            <person name="Ohm R.A."/>
            <person name="Bhattacharya S.S."/>
            <person name="Shirouzu T."/>
            <person name="Yoshinaga Y."/>
            <person name="Martin F.M."/>
            <person name="Grigoriev I.V."/>
            <person name="Hibbett D.S."/>
        </authorList>
    </citation>
    <scope>NUCLEOTIDE SEQUENCE [LARGE SCALE GENOMIC DNA]</scope>
    <source>
        <strain evidence="2 3">TUFC12733</strain>
    </source>
</reference>
<name>A0A167IYA4_CALVF</name>
<keyword evidence="3" id="KW-1185">Reference proteome</keyword>
<protein>
    <submittedName>
        <fullName evidence="2">Uncharacterized protein</fullName>
    </submittedName>
</protein>
<accession>A0A167IYA4</accession>
<gene>
    <name evidence="2" type="ORF">CALVIDRAFT_267503</name>
</gene>
<evidence type="ECO:0000313" key="2">
    <source>
        <dbReference type="EMBL" id="KZO93078.1"/>
    </source>
</evidence>
<organism evidence="2 3">
    <name type="scientific">Calocera viscosa (strain TUFC12733)</name>
    <dbReference type="NCBI Taxonomy" id="1330018"/>
    <lineage>
        <taxon>Eukaryota</taxon>
        <taxon>Fungi</taxon>
        <taxon>Dikarya</taxon>
        <taxon>Basidiomycota</taxon>
        <taxon>Agaricomycotina</taxon>
        <taxon>Dacrymycetes</taxon>
        <taxon>Dacrymycetales</taxon>
        <taxon>Dacrymycetaceae</taxon>
        <taxon>Calocera</taxon>
    </lineage>
</organism>
<sequence>MLECVLPLFPSKPQFSHQRDYSYCGPPAKSPNVDSRSCRLLTTRRAIGTSTSSSKYPDSHQPCRIPKPSPDHPSPRSRRYGPLTTCATIGTSSSISRRLKAHPSICQPLVPQALNISVSTQNPVVTTFSRSSFTLASLPLVYAHSCTQFVPCT</sequence>
<dbReference type="EMBL" id="KV417304">
    <property type="protein sequence ID" value="KZO93078.1"/>
    <property type="molecule type" value="Genomic_DNA"/>
</dbReference>
<dbReference type="AlphaFoldDB" id="A0A167IYA4"/>
<evidence type="ECO:0000256" key="1">
    <source>
        <dbReference type="SAM" id="MobiDB-lite"/>
    </source>
</evidence>
<proteinExistence type="predicted"/>